<dbReference type="OrthoDB" id="4310800at2"/>
<dbReference type="AlphaFoldDB" id="A0A5P0YKQ5"/>
<protein>
    <submittedName>
        <fullName evidence="1">Uncharacterized protein</fullName>
    </submittedName>
</protein>
<dbReference type="Proteomes" id="UP000320857">
    <property type="component" value="Unassembled WGS sequence"/>
</dbReference>
<sequence length="72" mass="7769">MAMKDRKTVEREILNPPAHLLGGTVGDDVLTVHTLRDGRPFCGTSGDVVVWQRRVTCKACVASGQVPGPPDR</sequence>
<reference evidence="1 2" key="1">
    <citation type="submission" date="2019-10" db="EMBL/GenBank/DDBJ databases">
        <title>Streptomyces sp. nov., a novel actinobacterium isolated from alkaline environment.</title>
        <authorList>
            <person name="Golinska P."/>
        </authorList>
    </citation>
    <scope>NUCLEOTIDE SEQUENCE [LARGE SCALE GENOMIC DNA]</scope>
    <source>
        <strain evidence="1 2">OF1</strain>
    </source>
</reference>
<keyword evidence="2" id="KW-1185">Reference proteome</keyword>
<evidence type="ECO:0000313" key="2">
    <source>
        <dbReference type="Proteomes" id="UP000320857"/>
    </source>
</evidence>
<dbReference type="EMBL" id="VJYK02000019">
    <property type="protein sequence ID" value="MQS00953.1"/>
    <property type="molecule type" value="Genomic_DNA"/>
</dbReference>
<name>A0A5P0YKQ5_9ACTN</name>
<organism evidence="1 2">
    <name type="scientific">Streptomyces alkaliterrae</name>
    <dbReference type="NCBI Taxonomy" id="2213162"/>
    <lineage>
        <taxon>Bacteria</taxon>
        <taxon>Bacillati</taxon>
        <taxon>Actinomycetota</taxon>
        <taxon>Actinomycetes</taxon>
        <taxon>Kitasatosporales</taxon>
        <taxon>Streptomycetaceae</taxon>
        <taxon>Streptomyces</taxon>
    </lineage>
</organism>
<comment type="caution">
    <text evidence="1">The sequence shown here is derived from an EMBL/GenBank/DDBJ whole genome shotgun (WGS) entry which is preliminary data.</text>
</comment>
<proteinExistence type="predicted"/>
<accession>A0A5P0YKQ5</accession>
<gene>
    <name evidence="1" type="ORF">FNX44_003495</name>
</gene>
<dbReference type="RefSeq" id="WP_143646429.1">
    <property type="nucleotide sequence ID" value="NZ_VJYK02000019.1"/>
</dbReference>
<evidence type="ECO:0000313" key="1">
    <source>
        <dbReference type="EMBL" id="MQS00953.1"/>
    </source>
</evidence>